<evidence type="ECO:0008006" key="3">
    <source>
        <dbReference type="Google" id="ProtNLM"/>
    </source>
</evidence>
<reference evidence="1" key="1">
    <citation type="journal article" date="2014" name="Int. J. Syst. Evol. Microbiol.">
        <title>Complete genome sequence of Corynebacterium casei LMG S-19264T (=DSM 44701T), isolated from a smear-ripened cheese.</title>
        <authorList>
            <consortium name="US DOE Joint Genome Institute (JGI-PGF)"/>
            <person name="Walter F."/>
            <person name="Albersmeier A."/>
            <person name="Kalinowski J."/>
            <person name="Ruckert C."/>
        </authorList>
    </citation>
    <scope>NUCLEOTIDE SEQUENCE</scope>
    <source>
        <strain evidence="1">CGMCC 1.12997</strain>
    </source>
</reference>
<dbReference type="Gene3D" id="3.40.50.2300">
    <property type="match status" value="1"/>
</dbReference>
<accession>A0A917M3F9</accession>
<gene>
    <name evidence="1" type="ORF">GCM10011585_17100</name>
</gene>
<proteinExistence type="predicted"/>
<organism evidence="1 2">
    <name type="scientific">Edaphobacter dinghuensis</name>
    <dbReference type="NCBI Taxonomy" id="1560005"/>
    <lineage>
        <taxon>Bacteria</taxon>
        <taxon>Pseudomonadati</taxon>
        <taxon>Acidobacteriota</taxon>
        <taxon>Terriglobia</taxon>
        <taxon>Terriglobales</taxon>
        <taxon>Acidobacteriaceae</taxon>
        <taxon>Edaphobacter</taxon>
    </lineage>
</organism>
<sequence>MRNGIPDTILSDLNMPSMSGFELLTVVSLLFPAIQRIAMYGYFLGEDVPVGIVVDLFLFKRELILPLWYT</sequence>
<dbReference type="InterPro" id="IPR011006">
    <property type="entry name" value="CheY-like_superfamily"/>
</dbReference>
<dbReference type="AlphaFoldDB" id="A0A917M3F9"/>
<protein>
    <recommendedName>
        <fullName evidence="3">Response regulator receiver domain-containing protein</fullName>
    </recommendedName>
</protein>
<dbReference type="RefSeq" id="WP_188553736.1">
    <property type="nucleotide sequence ID" value="NZ_BMGT01000002.1"/>
</dbReference>
<name>A0A917M3F9_9BACT</name>
<keyword evidence="2" id="KW-1185">Reference proteome</keyword>
<dbReference type="EMBL" id="BMGT01000002">
    <property type="protein sequence ID" value="GGG74931.1"/>
    <property type="molecule type" value="Genomic_DNA"/>
</dbReference>
<dbReference type="SUPFAM" id="SSF52172">
    <property type="entry name" value="CheY-like"/>
    <property type="match status" value="1"/>
</dbReference>
<comment type="caution">
    <text evidence="1">The sequence shown here is derived from an EMBL/GenBank/DDBJ whole genome shotgun (WGS) entry which is preliminary data.</text>
</comment>
<evidence type="ECO:0000313" key="2">
    <source>
        <dbReference type="Proteomes" id="UP000647241"/>
    </source>
</evidence>
<dbReference type="Proteomes" id="UP000647241">
    <property type="component" value="Unassembled WGS sequence"/>
</dbReference>
<reference evidence="1" key="2">
    <citation type="submission" date="2020-09" db="EMBL/GenBank/DDBJ databases">
        <authorList>
            <person name="Sun Q."/>
            <person name="Zhou Y."/>
        </authorList>
    </citation>
    <scope>NUCLEOTIDE SEQUENCE</scope>
    <source>
        <strain evidence="1">CGMCC 1.12997</strain>
    </source>
</reference>
<evidence type="ECO:0000313" key="1">
    <source>
        <dbReference type="EMBL" id="GGG74931.1"/>
    </source>
</evidence>